<dbReference type="GO" id="GO:0010506">
    <property type="term" value="P:regulation of autophagy"/>
    <property type="evidence" value="ECO:0007669"/>
    <property type="project" value="InterPro"/>
</dbReference>
<organism evidence="3 4">
    <name type="scientific">Cryptococcus deuterogattii Ram5</name>
    <dbReference type="NCBI Taxonomy" id="1296110"/>
    <lineage>
        <taxon>Eukaryota</taxon>
        <taxon>Fungi</taxon>
        <taxon>Dikarya</taxon>
        <taxon>Basidiomycota</taxon>
        <taxon>Agaricomycotina</taxon>
        <taxon>Tremellomycetes</taxon>
        <taxon>Tremellales</taxon>
        <taxon>Cryptococcaceae</taxon>
        <taxon>Cryptococcus</taxon>
        <taxon>Cryptococcus gattii species complex</taxon>
    </lineage>
</organism>
<dbReference type="CDD" id="cd14014">
    <property type="entry name" value="STKc_PknB_like"/>
    <property type="match status" value="1"/>
</dbReference>
<feature type="region of interest" description="Disordered" evidence="1">
    <location>
        <begin position="1030"/>
        <end position="1063"/>
    </location>
</feature>
<feature type="compositionally biased region" description="Polar residues" evidence="1">
    <location>
        <begin position="794"/>
        <end position="812"/>
    </location>
</feature>
<feature type="compositionally biased region" description="Basic and acidic residues" evidence="1">
    <location>
        <begin position="1"/>
        <end position="24"/>
    </location>
</feature>
<feature type="region of interest" description="Disordered" evidence="1">
    <location>
        <begin position="1131"/>
        <end position="1231"/>
    </location>
</feature>
<feature type="compositionally biased region" description="Basic and acidic residues" evidence="1">
    <location>
        <begin position="1201"/>
        <end position="1215"/>
    </location>
</feature>
<feature type="compositionally biased region" description="Basic residues" evidence="1">
    <location>
        <begin position="465"/>
        <end position="475"/>
    </location>
</feature>
<reference evidence="3 4" key="1">
    <citation type="submission" date="2015-01" db="EMBL/GenBank/DDBJ databases">
        <title>The Genome Sequence of Cryptococcus gattii Ram5.</title>
        <authorList>
            <consortium name="The Broad Institute Genomics Platform"/>
            <person name="Cuomo C."/>
            <person name="Litvintseva A."/>
            <person name="Chen Y."/>
            <person name="Heitman J."/>
            <person name="Sun S."/>
            <person name="Springer D."/>
            <person name="Dromer F."/>
            <person name="Young S."/>
            <person name="Zeng Q."/>
            <person name="Gargeya S."/>
            <person name="Abouelleil A."/>
            <person name="Alvarado L."/>
            <person name="Chapman S.B."/>
            <person name="Gainer-Dewar J."/>
            <person name="Goldberg J."/>
            <person name="Griggs A."/>
            <person name="Gujja S."/>
            <person name="Hansen M."/>
            <person name="Howarth C."/>
            <person name="Imamovic A."/>
            <person name="Larimer J."/>
            <person name="Murphy C."/>
            <person name="Naylor J."/>
            <person name="Pearson M."/>
            <person name="Priest M."/>
            <person name="Roberts A."/>
            <person name="Saif S."/>
            <person name="Shea T."/>
            <person name="Sykes S."/>
            <person name="Wortman J."/>
            <person name="Nusbaum C."/>
            <person name="Birren B."/>
        </authorList>
    </citation>
    <scope>NUCLEOTIDE SEQUENCE [LARGE SCALE GENOMIC DNA]</scope>
    <source>
        <strain evidence="3 4">Ram5</strain>
    </source>
</reference>
<feature type="region of interest" description="Disordered" evidence="1">
    <location>
        <begin position="1003"/>
        <end position="1022"/>
    </location>
</feature>
<dbReference type="Gene3D" id="3.30.200.20">
    <property type="entry name" value="Phosphorylase Kinase, domain 1"/>
    <property type="match status" value="1"/>
</dbReference>
<dbReference type="PANTHER" id="PTHR24348">
    <property type="entry name" value="SERINE/THREONINE-PROTEIN KINASE UNC-51-RELATED"/>
    <property type="match status" value="1"/>
</dbReference>
<dbReference type="InterPro" id="IPR000719">
    <property type="entry name" value="Prot_kinase_dom"/>
</dbReference>
<feature type="region of interest" description="Disordered" evidence="1">
    <location>
        <begin position="955"/>
        <end position="989"/>
    </location>
</feature>
<dbReference type="InterPro" id="IPR008271">
    <property type="entry name" value="Ser/Thr_kinase_AS"/>
</dbReference>
<feature type="compositionally biased region" description="Basic and acidic residues" evidence="1">
    <location>
        <begin position="651"/>
        <end position="664"/>
    </location>
</feature>
<feature type="region of interest" description="Disordered" evidence="1">
    <location>
        <begin position="1"/>
        <end position="26"/>
    </location>
</feature>
<dbReference type="GO" id="GO:0004674">
    <property type="term" value="F:protein serine/threonine kinase activity"/>
    <property type="evidence" value="ECO:0007669"/>
    <property type="project" value="InterPro"/>
</dbReference>
<dbReference type="Gene3D" id="1.10.510.10">
    <property type="entry name" value="Transferase(Phosphotransferase) domain 1"/>
    <property type="match status" value="1"/>
</dbReference>
<dbReference type="SUPFAM" id="SSF56112">
    <property type="entry name" value="Protein kinase-like (PK-like)"/>
    <property type="match status" value="1"/>
</dbReference>
<dbReference type="PANTHER" id="PTHR24348:SF68">
    <property type="entry name" value="SERINE_THREONINE-PROTEIN KINASE ATG1C"/>
    <property type="match status" value="1"/>
</dbReference>
<feature type="compositionally biased region" description="Basic and acidic residues" evidence="1">
    <location>
        <begin position="450"/>
        <end position="464"/>
    </location>
</feature>
<dbReference type="PROSITE" id="PS00108">
    <property type="entry name" value="PROTEIN_KINASE_ST"/>
    <property type="match status" value="1"/>
</dbReference>
<name>A0A0D0V0X6_9TREE</name>
<dbReference type="OrthoDB" id="68483at2759"/>
<dbReference type="GO" id="GO:0005737">
    <property type="term" value="C:cytoplasm"/>
    <property type="evidence" value="ECO:0007669"/>
    <property type="project" value="TreeGrafter"/>
</dbReference>
<accession>A0A0D0V0X6</accession>
<feature type="region of interest" description="Disordered" evidence="1">
    <location>
        <begin position="596"/>
        <end position="704"/>
    </location>
</feature>
<dbReference type="Proteomes" id="UP000053392">
    <property type="component" value="Unassembled WGS sequence"/>
</dbReference>
<dbReference type="InterPro" id="IPR011009">
    <property type="entry name" value="Kinase-like_dom_sf"/>
</dbReference>
<evidence type="ECO:0000259" key="2">
    <source>
        <dbReference type="PROSITE" id="PS50011"/>
    </source>
</evidence>
<gene>
    <name evidence="3" type="ORF">I313_05683</name>
</gene>
<evidence type="ECO:0000256" key="1">
    <source>
        <dbReference type="SAM" id="MobiDB-lite"/>
    </source>
</evidence>
<proteinExistence type="predicted"/>
<sequence length="1231" mass="135585">MMRDGLESRGPHAYTEKRCAEDGRNVSGLSYNSAMSASPGEYTEEDDISASTIVSSGNAIQQQQRQQQQTQPYQLPIHFHSPGEDAHHPNIASVTSGTDDIFSLTDQQLSDRFTFISEIGFGNWGSVWLCKPKHVRSSLLSEPRAVARLGKKAVASGGSGAGGKVAIKLVHRSKTTTTAARVRALWGEMKIIRALRHEPHPSIIQFESFVITPSYALVIMPHLSHLIPVCLPPSRATLYFRQLASAVGYLHERGITHNDIKPANVLLSHNDIPVLVDFGFAQKWDVGARGSFLSSISWGTPEYLDPQRAKGMPHDERASDVWSLGWVGVLQITMFEILTGRTPFEADDQEQFSTPEELVIYYERTRKGHWVGQWSIPSDIETLLRQMINPDQAYRISAMQAYHHPALQPKAPNVIITPHFVRAAASFDVEEEPLPPPPAQTYVVAEDHQIQAKGDTEKEKEKEKKEKRKFKRKTKRDQSATSHDPPPSHPPLHVRATTPALGESIKQHTSVTKLKRDRTTTDLGGSGALSGMSDGKENENEHMEVSAGEEKEKEKNRSKLVIKKLRMEEEADDKDVSGQDPTQNKEAAVLRTMRSLEGTRKHYTASQKEKTQEAFGAIKRPAPEPPATAEKERENEVARPISLDSAQALATEKKKNGDERRSLGLERIGGSSLASEKEKIDKEKTIEKPMALPTSPIFPASDDESPLAELREKIIVSDQVKLVRFGQVSGSAIESGRGTEVVETSKESTAPLITQDAHAHARPDRPTSRAAMPTETHQDHCSSEIKSAPKVSKRASQCTITSRPPSTSGLSRTKSIEALAMDNRLDKMASWIKNVETIIEGARKAVVEGREPGLPVLSLPAELTAADPSTNDNVSQVAVVHRFGVTPDKATAIPSHLRTSSVQVEPATPPKWMTYEEAEERVQAANAWLEEQQQGRRKKERPTVGHVLKLFGGEKEKVVSRSSTSDPDHRFVPLKPPAQTLRGIPSSPALRRTISGADIDVARQSKMPHRKSESNLRNFSTMPVIPSPSFVVGPQYDPDADEDHDTANKNRTRSNTNTHAYSSPRRVRYEALLSDEPGVTRQGEGWTSSNINVPSYQRKEVKPSSSMASLRERARALLGDSRERERHILNLSRKSVSSADGHAQGSGQGAGARESLKVERRSSRLTLRGEKGAKKNSVDHVASNNNTEQPARPNTPAAESVLDKKNGTAGGDKKMKGWVKSLRGAMGMSKA</sequence>
<feature type="region of interest" description="Disordered" evidence="1">
    <location>
        <begin position="734"/>
        <end position="812"/>
    </location>
</feature>
<keyword evidence="4" id="KW-1185">Reference proteome</keyword>
<dbReference type="EMBL" id="KN847910">
    <property type="protein sequence ID" value="KIR38570.1"/>
    <property type="molecule type" value="Genomic_DNA"/>
</dbReference>
<dbReference type="HOGENOM" id="CLU_254415_0_0_1"/>
<protein>
    <submittedName>
        <fullName evidence="3">CAMK/CAMKL protein kinase</fullName>
    </submittedName>
</protein>
<dbReference type="SMART" id="SM00220">
    <property type="entry name" value="S_TKc"/>
    <property type="match status" value="1"/>
</dbReference>
<feature type="domain" description="Protein kinase" evidence="2">
    <location>
        <begin position="113"/>
        <end position="407"/>
    </location>
</feature>
<feature type="region of interest" description="Disordered" evidence="1">
    <location>
        <begin position="568"/>
        <end position="587"/>
    </location>
</feature>
<feature type="compositionally biased region" description="Basic and acidic residues" evidence="1">
    <location>
        <begin position="757"/>
        <end position="767"/>
    </location>
</feature>
<feature type="compositionally biased region" description="Basic and acidic residues" evidence="1">
    <location>
        <begin position="675"/>
        <end position="687"/>
    </location>
</feature>
<feature type="compositionally biased region" description="Basic and acidic residues" evidence="1">
    <location>
        <begin position="1154"/>
        <end position="1178"/>
    </location>
</feature>
<dbReference type="Pfam" id="PF00069">
    <property type="entry name" value="Pkinase"/>
    <property type="match status" value="1"/>
</dbReference>
<evidence type="ECO:0000313" key="3">
    <source>
        <dbReference type="EMBL" id="KIR38570.1"/>
    </source>
</evidence>
<dbReference type="PROSITE" id="PS50011">
    <property type="entry name" value="PROTEIN_KINASE_DOM"/>
    <property type="match status" value="1"/>
</dbReference>
<evidence type="ECO:0000313" key="4">
    <source>
        <dbReference type="Proteomes" id="UP000053392"/>
    </source>
</evidence>
<dbReference type="AlphaFoldDB" id="A0A0D0V0X6"/>
<keyword evidence="3" id="KW-0808">Transferase</keyword>
<dbReference type="GO" id="GO:0005524">
    <property type="term" value="F:ATP binding"/>
    <property type="evidence" value="ECO:0007669"/>
    <property type="project" value="InterPro"/>
</dbReference>
<feature type="compositionally biased region" description="Basic and acidic residues" evidence="1">
    <location>
        <begin position="534"/>
        <end position="557"/>
    </location>
</feature>
<keyword evidence="3" id="KW-0418">Kinase</keyword>
<dbReference type="InterPro" id="IPR045269">
    <property type="entry name" value="Atg1-like"/>
</dbReference>
<feature type="region of interest" description="Disordered" evidence="1">
    <location>
        <begin position="450"/>
        <end position="558"/>
    </location>
</feature>